<gene>
    <name evidence="1" type="ORF">MEUPH1_LOCUS9107</name>
</gene>
<sequence>MLSEKQDTLTIFYWLGQLLNDGVSIPQEVVCDWSKALLGDITRAFCNGLSLHDCVNNCMAALNGNNSARPVCYLRVDVAHLIKLVCRWTCWKGKRTIRLKECYV</sequence>
<dbReference type="Proteomes" id="UP001160148">
    <property type="component" value="Unassembled WGS sequence"/>
</dbReference>
<evidence type="ECO:0000313" key="2">
    <source>
        <dbReference type="Proteomes" id="UP001160148"/>
    </source>
</evidence>
<organism evidence="1 2">
    <name type="scientific">Macrosiphum euphorbiae</name>
    <name type="common">potato aphid</name>
    <dbReference type="NCBI Taxonomy" id="13131"/>
    <lineage>
        <taxon>Eukaryota</taxon>
        <taxon>Metazoa</taxon>
        <taxon>Ecdysozoa</taxon>
        <taxon>Arthropoda</taxon>
        <taxon>Hexapoda</taxon>
        <taxon>Insecta</taxon>
        <taxon>Pterygota</taxon>
        <taxon>Neoptera</taxon>
        <taxon>Paraneoptera</taxon>
        <taxon>Hemiptera</taxon>
        <taxon>Sternorrhyncha</taxon>
        <taxon>Aphidomorpha</taxon>
        <taxon>Aphidoidea</taxon>
        <taxon>Aphididae</taxon>
        <taxon>Macrosiphini</taxon>
        <taxon>Macrosiphum</taxon>
    </lineage>
</organism>
<accession>A0AAV0WAI7</accession>
<comment type="caution">
    <text evidence="1">The sequence shown here is derived from an EMBL/GenBank/DDBJ whole genome shotgun (WGS) entry which is preliminary data.</text>
</comment>
<keyword evidence="2" id="KW-1185">Reference proteome</keyword>
<evidence type="ECO:0008006" key="3">
    <source>
        <dbReference type="Google" id="ProtNLM"/>
    </source>
</evidence>
<name>A0AAV0WAI7_9HEMI</name>
<dbReference type="EMBL" id="CARXXK010000002">
    <property type="protein sequence ID" value="CAI6352919.1"/>
    <property type="molecule type" value="Genomic_DNA"/>
</dbReference>
<proteinExistence type="predicted"/>
<evidence type="ECO:0000313" key="1">
    <source>
        <dbReference type="EMBL" id="CAI6352919.1"/>
    </source>
</evidence>
<dbReference type="AlphaFoldDB" id="A0AAV0WAI7"/>
<reference evidence="1 2" key="1">
    <citation type="submission" date="2023-01" db="EMBL/GenBank/DDBJ databases">
        <authorList>
            <person name="Whitehead M."/>
        </authorList>
    </citation>
    <scope>NUCLEOTIDE SEQUENCE [LARGE SCALE GENOMIC DNA]</scope>
</reference>
<protein>
    <recommendedName>
        <fullName evidence="3">Transposase</fullName>
    </recommendedName>
</protein>